<dbReference type="EMBL" id="FPHB01000013">
    <property type="protein sequence ID" value="SFV51091.1"/>
    <property type="molecule type" value="Genomic_DNA"/>
</dbReference>
<accession>A0A1W1BBX8</accession>
<reference evidence="1" key="1">
    <citation type="submission" date="2016-10" db="EMBL/GenBank/DDBJ databases">
        <authorList>
            <person name="de Groot N.N."/>
        </authorList>
    </citation>
    <scope>NUCLEOTIDE SEQUENCE</scope>
</reference>
<sequence length="309" mass="36565">MESVKKEPSYIESFKALFREKKYPHAFIIASKYPMLKELQEYAMMQKHFHTLLKLSALYIKKGEKQKAKELIGEYARIEEKRIVVKLLLSYGEEFLDFIKMVSDIKIEEAFATVQNYPEFANLPSFIALKAQMQKRVAMLEEKMDAMRLQEDFSLLYEWESFLEEAKRAKKRLLQLQKLQNFYAKAQWQKCYEMIEEDPLVQNSLLAQQLKKHWYSCYEKAKLSAEDGDIEGVYKNLKDFLSIQSKKSTIKELLYIASKRAIAVLIEQRELQKAQKLLFDAVEYFGKKRELIELSELYFQQSGIKVVFT</sequence>
<dbReference type="AlphaFoldDB" id="A0A1W1BBX8"/>
<proteinExistence type="predicted"/>
<gene>
    <name evidence="1" type="ORF">MNB_SM-7-125</name>
</gene>
<evidence type="ECO:0000313" key="1">
    <source>
        <dbReference type="EMBL" id="SFV51091.1"/>
    </source>
</evidence>
<name>A0A1W1BBX8_9ZZZZ</name>
<protein>
    <submittedName>
        <fullName evidence="1">WD-40 repeat</fullName>
    </submittedName>
</protein>
<organism evidence="1">
    <name type="scientific">hydrothermal vent metagenome</name>
    <dbReference type="NCBI Taxonomy" id="652676"/>
    <lineage>
        <taxon>unclassified sequences</taxon>
        <taxon>metagenomes</taxon>
        <taxon>ecological metagenomes</taxon>
    </lineage>
</organism>